<reference evidence="10" key="2">
    <citation type="submission" date="2017-08" db="EMBL/GenBank/DDBJ databases">
        <authorList>
            <person name="Polle J.E."/>
            <person name="Barry K."/>
            <person name="Cushman J."/>
            <person name="Schmutz J."/>
            <person name="Tran D."/>
            <person name="Hathwaick L.T."/>
            <person name="Yim W.C."/>
            <person name="Jenkins J."/>
            <person name="Mckie-Krisberg Z.M."/>
            <person name="Prochnik S."/>
            <person name="Lindquist E."/>
            <person name="Dockter R.B."/>
            <person name="Adam C."/>
            <person name="Molina H."/>
            <person name="Bunkerborg J."/>
            <person name="Jin E."/>
            <person name="Buchheim M."/>
            <person name="Magnuson J."/>
        </authorList>
    </citation>
    <scope>NUCLEOTIDE SEQUENCE</scope>
    <source>
        <strain evidence="10">CCAP 19/18</strain>
    </source>
</reference>
<evidence type="ECO:0000313" key="10">
    <source>
        <dbReference type="EMBL" id="KAF5832889.1"/>
    </source>
</evidence>
<feature type="compositionally biased region" description="Polar residues" evidence="7">
    <location>
        <begin position="49"/>
        <end position="61"/>
    </location>
</feature>
<evidence type="ECO:0000256" key="4">
    <source>
        <dbReference type="ARBA" id="ARBA00022833"/>
    </source>
</evidence>
<dbReference type="InterPro" id="IPR041891">
    <property type="entry name" value="Alpha_CA_prokaryot-like"/>
</dbReference>
<dbReference type="GO" id="GO:0008270">
    <property type="term" value="F:zinc ion binding"/>
    <property type="evidence" value="ECO:0007669"/>
    <property type="project" value="InterPro"/>
</dbReference>
<evidence type="ECO:0000256" key="1">
    <source>
        <dbReference type="ARBA" id="ARBA00010718"/>
    </source>
</evidence>
<feature type="region of interest" description="Disordered" evidence="7">
    <location>
        <begin position="264"/>
        <end position="284"/>
    </location>
</feature>
<dbReference type="PROSITE" id="PS51144">
    <property type="entry name" value="ALPHA_CA_2"/>
    <property type="match status" value="1"/>
</dbReference>
<accession>A0A172R2D5</accession>
<dbReference type="PANTHER" id="PTHR18952">
    <property type="entry name" value="CARBONIC ANHYDRASE"/>
    <property type="match status" value="1"/>
</dbReference>
<proteinExistence type="evidence at transcript level"/>
<name>A0A172R2D5_DUNSA</name>
<comment type="similarity">
    <text evidence="1">Belongs to the alpha-carbonic anhydrase family.</text>
</comment>
<dbReference type="InterPro" id="IPR023561">
    <property type="entry name" value="Carbonic_anhydrase_a-class"/>
</dbReference>
<organism evidence="9">
    <name type="scientific">Dunaliella salina</name>
    <name type="common">Green alga</name>
    <name type="synonym">Protococcus salinus</name>
    <dbReference type="NCBI Taxonomy" id="3046"/>
    <lineage>
        <taxon>Eukaryota</taxon>
        <taxon>Viridiplantae</taxon>
        <taxon>Chlorophyta</taxon>
        <taxon>core chlorophytes</taxon>
        <taxon>Chlorophyceae</taxon>
        <taxon>CS clade</taxon>
        <taxon>Chlamydomonadales</taxon>
        <taxon>Dunaliellaceae</taxon>
        <taxon>Dunaliella</taxon>
    </lineage>
</organism>
<evidence type="ECO:0000256" key="7">
    <source>
        <dbReference type="SAM" id="MobiDB-lite"/>
    </source>
</evidence>
<dbReference type="Proteomes" id="UP000815325">
    <property type="component" value="Unassembled WGS sequence"/>
</dbReference>
<dbReference type="InterPro" id="IPR006311">
    <property type="entry name" value="TAT_signal"/>
</dbReference>
<dbReference type="GO" id="GO:0004089">
    <property type="term" value="F:carbonate dehydratase activity"/>
    <property type="evidence" value="ECO:0007669"/>
    <property type="project" value="UniProtKB-EC"/>
</dbReference>
<dbReference type="SUPFAM" id="SSF51069">
    <property type="entry name" value="Carbonic anhydrase"/>
    <property type="match status" value="1"/>
</dbReference>
<keyword evidence="4" id="KW-0862">Zinc</keyword>
<reference evidence="10" key="3">
    <citation type="submission" date="2020-06" db="EMBL/GenBank/DDBJ databases">
        <authorList>
            <consortium name="DOE Joint Genome Institute"/>
            <person name="Calhoun S."/>
            <person name="Polle J.E."/>
            <person name="Mckie-Krisberg Z."/>
            <person name="Prochnik S."/>
            <person name="Neofotis P."/>
            <person name="Yim W.C."/>
            <person name="Hathwaik L.T."/>
            <person name="Jenkins J."/>
            <person name="Molina H."/>
            <person name="Bunkenborg J."/>
            <person name="Grigoriev I.V."/>
            <person name="Barry K."/>
            <person name="Schmutz J."/>
            <person name="Jin E."/>
            <person name="Cushman J.C."/>
            <person name="Magnuson J.K."/>
        </authorList>
    </citation>
    <scope>NUCLEOTIDE SEQUENCE</scope>
    <source>
        <strain evidence="10">CCAP 19/18</strain>
    </source>
</reference>
<dbReference type="PROSITE" id="PS51318">
    <property type="entry name" value="TAT"/>
    <property type="match status" value="1"/>
</dbReference>
<gene>
    <name evidence="9" type="primary">CA3</name>
    <name evidence="10" type="ORF">DUNSADRAFT_11039</name>
</gene>
<dbReference type="InterPro" id="IPR036398">
    <property type="entry name" value="CA_dom_sf"/>
</dbReference>
<dbReference type="OrthoDB" id="429145at2759"/>
<dbReference type="EMBL" id="MU069842">
    <property type="protein sequence ID" value="KAF5832889.1"/>
    <property type="molecule type" value="Genomic_DNA"/>
</dbReference>
<dbReference type="EC" id="4.2.1.1" evidence="2"/>
<dbReference type="Pfam" id="PF00194">
    <property type="entry name" value="Carb_anhydrase"/>
    <property type="match status" value="1"/>
</dbReference>
<keyword evidence="5" id="KW-0456">Lyase</keyword>
<evidence type="ECO:0000259" key="8">
    <source>
        <dbReference type="PROSITE" id="PS51144"/>
    </source>
</evidence>
<feature type="region of interest" description="Disordered" evidence="7">
    <location>
        <begin position="16"/>
        <end position="61"/>
    </location>
</feature>
<keyword evidence="3" id="KW-0479">Metal-binding</keyword>
<evidence type="ECO:0000256" key="6">
    <source>
        <dbReference type="ARBA" id="ARBA00048348"/>
    </source>
</evidence>
<dbReference type="SMART" id="SM01057">
    <property type="entry name" value="Carb_anhydrase"/>
    <property type="match status" value="1"/>
</dbReference>
<feature type="domain" description="Alpha-carbonic anhydrase" evidence="8">
    <location>
        <begin position="107"/>
        <end position="356"/>
    </location>
</feature>
<keyword evidence="11" id="KW-1185">Reference proteome</keyword>
<evidence type="ECO:0000313" key="11">
    <source>
        <dbReference type="Proteomes" id="UP000815325"/>
    </source>
</evidence>
<protein>
    <recommendedName>
        <fullName evidence="2">carbonic anhydrase</fullName>
        <ecNumber evidence="2">4.2.1.1</ecNumber>
    </recommendedName>
</protein>
<dbReference type="InterPro" id="IPR001148">
    <property type="entry name" value="CA_dom"/>
</dbReference>
<evidence type="ECO:0000256" key="3">
    <source>
        <dbReference type="ARBA" id="ARBA00022723"/>
    </source>
</evidence>
<sequence>MPVTMPLCGQTVPVGAQPQKALSKSAPLLQQRRRAQVPRPLAPLGASAQDGSNPSTEQAPQRTGLVGSLIDMSQPGLSRRQVLQAAGAAATAAACPCCPTSPAMAAADWDYESAGFTAGYTGWLRRWGGICAAGGQQSPVDLPLALYVTPDDAPKGYTNKFGDIKFKYGVNETVDVLNTGHGTMQVNFKPGNTAVVGGSELELVQYHFHTPSEHTFDGMHTPLEVHLVHRVMGTASLAVVGVLLERGAKEPNPAMQLALDAAPRQPNVKVQAPRSTSPMPLLPEPKNDHRPYFHYIGSLTTPPCSEGIDWFVMSQTVKITDKQVLDFMQFVGKGASYNFNARPPQPPNNRELEFEL</sequence>
<dbReference type="PANTHER" id="PTHR18952:SF265">
    <property type="entry name" value="CARBONIC ANHYDRASE"/>
    <property type="match status" value="1"/>
</dbReference>
<dbReference type="Gene3D" id="3.10.200.10">
    <property type="entry name" value="Alpha carbonic anhydrase"/>
    <property type="match status" value="1"/>
</dbReference>
<dbReference type="EMBL" id="KT696528">
    <property type="protein sequence ID" value="ANE10534.1"/>
    <property type="molecule type" value="mRNA"/>
</dbReference>
<evidence type="ECO:0000256" key="5">
    <source>
        <dbReference type="ARBA" id="ARBA00023239"/>
    </source>
</evidence>
<evidence type="ECO:0000256" key="2">
    <source>
        <dbReference type="ARBA" id="ARBA00012925"/>
    </source>
</evidence>
<evidence type="ECO:0000313" key="9">
    <source>
        <dbReference type="EMBL" id="ANE10534.1"/>
    </source>
</evidence>
<comment type="catalytic activity">
    <reaction evidence="6">
        <text>hydrogencarbonate + H(+) = CO2 + H2O</text>
        <dbReference type="Rhea" id="RHEA:10748"/>
        <dbReference type="ChEBI" id="CHEBI:15377"/>
        <dbReference type="ChEBI" id="CHEBI:15378"/>
        <dbReference type="ChEBI" id="CHEBI:16526"/>
        <dbReference type="ChEBI" id="CHEBI:17544"/>
        <dbReference type="EC" id="4.2.1.1"/>
    </reaction>
</comment>
<dbReference type="AlphaFoldDB" id="A0A172R2D5"/>
<reference evidence="9" key="1">
    <citation type="submission" date="2015-09" db="EMBL/GenBank/DDBJ databases">
        <authorList>
            <person name="Jackson K.R."/>
            <person name="Lunt B.L."/>
            <person name="Fisher J.N.B."/>
            <person name="Gardner A.V."/>
            <person name="Bailey M.E."/>
            <person name="Deus L.M."/>
            <person name="Earl A.S."/>
            <person name="Gibby P.D."/>
            <person name="Hartmann K.A."/>
            <person name="Liu J.E."/>
            <person name="Manci A.M."/>
            <person name="Nielsen D.A."/>
            <person name="Solomon M.B."/>
            <person name="Breakwell D.P."/>
            <person name="Burnett S.H."/>
            <person name="Grose J.H."/>
        </authorList>
    </citation>
    <scope>NUCLEOTIDE SEQUENCE</scope>
    <source>
        <strain evidence="9">CCAP1918</strain>
    </source>
</reference>
<dbReference type="CDD" id="cd03124">
    <property type="entry name" value="alpha_CA_prokaryotic_like"/>
    <property type="match status" value="1"/>
</dbReference>